<evidence type="ECO:0000313" key="4">
    <source>
        <dbReference type="EMBL" id="KAJ3572609.1"/>
    </source>
</evidence>
<dbReference type="SUPFAM" id="SSF55729">
    <property type="entry name" value="Acyl-CoA N-acyltransferases (Nat)"/>
    <property type="match status" value="1"/>
</dbReference>
<dbReference type="PANTHER" id="PTHR13947">
    <property type="entry name" value="GNAT FAMILY N-ACETYLTRANSFERASE"/>
    <property type="match status" value="1"/>
</dbReference>
<accession>A0AAD5VXZ1</accession>
<protein>
    <recommendedName>
        <fullName evidence="3">N-acetyltransferase domain-containing protein</fullName>
    </recommendedName>
</protein>
<keyword evidence="5" id="KW-1185">Reference proteome</keyword>
<name>A0AAD5VXZ1_9AGAR</name>
<evidence type="ECO:0000256" key="2">
    <source>
        <dbReference type="SAM" id="Phobius"/>
    </source>
</evidence>
<feature type="domain" description="N-acetyltransferase" evidence="3">
    <location>
        <begin position="35"/>
        <end position="190"/>
    </location>
</feature>
<proteinExistence type="predicted"/>
<keyword evidence="2" id="KW-1133">Transmembrane helix</keyword>
<dbReference type="InterPro" id="IPR050769">
    <property type="entry name" value="NAT_camello-type"/>
</dbReference>
<dbReference type="Pfam" id="PF00583">
    <property type="entry name" value="Acetyltransf_1"/>
    <property type="match status" value="1"/>
</dbReference>
<dbReference type="InterPro" id="IPR016181">
    <property type="entry name" value="Acyl_CoA_acyltransferase"/>
</dbReference>
<dbReference type="GO" id="GO:0008080">
    <property type="term" value="F:N-acetyltransferase activity"/>
    <property type="evidence" value="ECO:0007669"/>
    <property type="project" value="InterPro"/>
</dbReference>
<reference evidence="4" key="1">
    <citation type="submission" date="2022-07" db="EMBL/GenBank/DDBJ databases">
        <title>Genome Sequence of Leucocoprinus birnbaumii.</title>
        <authorList>
            <person name="Buettner E."/>
        </authorList>
    </citation>
    <scope>NUCLEOTIDE SEQUENCE</scope>
    <source>
        <strain evidence="4">VT141</strain>
    </source>
</reference>
<dbReference type="InterPro" id="IPR000182">
    <property type="entry name" value="GNAT_dom"/>
</dbReference>
<evidence type="ECO:0000259" key="3">
    <source>
        <dbReference type="PROSITE" id="PS51186"/>
    </source>
</evidence>
<dbReference type="Gene3D" id="3.40.630.30">
    <property type="match status" value="1"/>
</dbReference>
<keyword evidence="1" id="KW-0808">Transferase</keyword>
<dbReference type="PROSITE" id="PS51186">
    <property type="entry name" value="GNAT"/>
    <property type="match status" value="1"/>
</dbReference>
<dbReference type="CDD" id="cd04301">
    <property type="entry name" value="NAT_SF"/>
    <property type="match status" value="1"/>
</dbReference>
<evidence type="ECO:0000256" key="1">
    <source>
        <dbReference type="ARBA" id="ARBA00022679"/>
    </source>
</evidence>
<dbReference type="EMBL" id="JANIEX010000135">
    <property type="protein sequence ID" value="KAJ3572609.1"/>
    <property type="molecule type" value="Genomic_DNA"/>
</dbReference>
<keyword evidence="2" id="KW-0812">Transmembrane</keyword>
<keyword evidence="2" id="KW-0472">Membrane</keyword>
<sequence>MLGIAMSFRSRYVGCSISLTAGVAILTRFGLAFRMVSSAIEENLIKDLVDVPFNYGLAIAREPDKQRDGNLTTSGPGGFWVVEATHSITGKKELVGCGGLAFIQDRKEGELRRVAVSCRHSRRGVASMIIQATLAHAKTHNLPSIYLLTSSLQDAAVALYKKHGWVVEKTSEELVVGCRVCTIHMRVRLKEQLFFLVNIDTG</sequence>
<gene>
    <name evidence="4" type="ORF">NP233_g2962</name>
</gene>
<dbReference type="Proteomes" id="UP001213000">
    <property type="component" value="Unassembled WGS sequence"/>
</dbReference>
<feature type="transmembrane region" description="Helical" evidence="2">
    <location>
        <begin position="12"/>
        <end position="33"/>
    </location>
</feature>
<organism evidence="4 5">
    <name type="scientific">Leucocoprinus birnbaumii</name>
    <dbReference type="NCBI Taxonomy" id="56174"/>
    <lineage>
        <taxon>Eukaryota</taxon>
        <taxon>Fungi</taxon>
        <taxon>Dikarya</taxon>
        <taxon>Basidiomycota</taxon>
        <taxon>Agaricomycotina</taxon>
        <taxon>Agaricomycetes</taxon>
        <taxon>Agaricomycetidae</taxon>
        <taxon>Agaricales</taxon>
        <taxon>Agaricineae</taxon>
        <taxon>Agaricaceae</taxon>
        <taxon>Leucocoprinus</taxon>
    </lineage>
</organism>
<comment type="caution">
    <text evidence="4">The sequence shown here is derived from an EMBL/GenBank/DDBJ whole genome shotgun (WGS) entry which is preliminary data.</text>
</comment>
<dbReference type="AlphaFoldDB" id="A0AAD5VXZ1"/>
<evidence type="ECO:0000313" key="5">
    <source>
        <dbReference type="Proteomes" id="UP001213000"/>
    </source>
</evidence>
<dbReference type="PANTHER" id="PTHR13947:SF37">
    <property type="entry name" value="LD18367P"/>
    <property type="match status" value="1"/>
</dbReference>